<dbReference type="EMBL" id="MPUH01000243">
    <property type="protein sequence ID" value="OMJ85234.1"/>
    <property type="molecule type" value="Genomic_DNA"/>
</dbReference>
<keyword evidence="3" id="KW-1185">Reference proteome</keyword>
<dbReference type="Gene3D" id="2.20.110.10">
    <property type="entry name" value="Histone H3 K4-specific methyltransferase SET7/9 N-terminal domain"/>
    <property type="match status" value="1"/>
</dbReference>
<dbReference type="SUPFAM" id="SSF82185">
    <property type="entry name" value="Histone H3 K4-specific methyltransferase SET7/9 N-terminal domain"/>
    <property type="match status" value="2"/>
</dbReference>
<reference evidence="2 3" key="1">
    <citation type="submission" date="2016-11" db="EMBL/GenBank/DDBJ databases">
        <title>The macronuclear genome of Stentor coeruleus: a giant cell with tiny introns.</title>
        <authorList>
            <person name="Slabodnick M."/>
            <person name="Ruby J.G."/>
            <person name="Reiff S.B."/>
            <person name="Swart E.C."/>
            <person name="Gosai S."/>
            <person name="Prabakaran S."/>
            <person name="Witkowska E."/>
            <person name="Larue G.E."/>
            <person name="Fisher S."/>
            <person name="Freeman R.M."/>
            <person name="Gunawardena J."/>
            <person name="Chu W."/>
            <person name="Stover N.A."/>
            <person name="Gregory B.D."/>
            <person name="Nowacki M."/>
            <person name="Derisi J."/>
            <person name="Roy S.W."/>
            <person name="Marshall W.F."/>
            <person name="Sood P."/>
        </authorList>
    </citation>
    <scope>NUCLEOTIDE SEQUENCE [LARGE SCALE GENOMIC DNA]</scope>
    <source>
        <strain evidence="2">WM001</strain>
    </source>
</reference>
<dbReference type="InterPro" id="IPR003409">
    <property type="entry name" value="MORN"/>
</dbReference>
<evidence type="ECO:0000313" key="2">
    <source>
        <dbReference type="EMBL" id="OMJ85234.1"/>
    </source>
</evidence>
<dbReference type="SMART" id="SM00698">
    <property type="entry name" value="MORN"/>
    <property type="match status" value="5"/>
</dbReference>
<accession>A0A1R2C888</accession>
<keyword evidence="1" id="KW-0677">Repeat</keyword>
<evidence type="ECO:0000256" key="1">
    <source>
        <dbReference type="ARBA" id="ARBA00022737"/>
    </source>
</evidence>
<dbReference type="Proteomes" id="UP000187209">
    <property type="component" value="Unassembled WGS sequence"/>
</dbReference>
<evidence type="ECO:0008006" key="4">
    <source>
        <dbReference type="Google" id="ProtNLM"/>
    </source>
</evidence>
<evidence type="ECO:0000313" key="3">
    <source>
        <dbReference type="Proteomes" id="UP000187209"/>
    </source>
</evidence>
<dbReference type="Pfam" id="PF02493">
    <property type="entry name" value="MORN"/>
    <property type="match status" value="6"/>
</dbReference>
<gene>
    <name evidence="2" type="ORF">SteCoe_13470</name>
</gene>
<dbReference type="PANTHER" id="PTHR23084">
    <property type="entry name" value="PHOSPHATIDYLINOSITOL-4-PHOSPHATE 5-KINASE RELATED"/>
    <property type="match status" value="1"/>
</dbReference>
<protein>
    <recommendedName>
        <fullName evidence="4">MORN repeat-containing protein 5</fullName>
    </recommendedName>
</protein>
<dbReference type="AlphaFoldDB" id="A0A1R2C888"/>
<proteinExistence type="predicted"/>
<name>A0A1R2C888_9CILI</name>
<comment type="caution">
    <text evidence="2">The sequence shown here is derived from an EMBL/GenBank/DDBJ whole genome shotgun (WGS) entry which is preliminary data.</text>
</comment>
<dbReference type="PANTHER" id="PTHR23084:SF263">
    <property type="entry name" value="MORN REPEAT-CONTAINING PROTEIN 1"/>
    <property type="match status" value="1"/>
</dbReference>
<organism evidence="2 3">
    <name type="scientific">Stentor coeruleus</name>
    <dbReference type="NCBI Taxonomy" id="5963"/>
    <lineage>
        <taxon>Eukaryota</taxon>
        <taxon>Sar</taxon>
        <taxon>Alveolata</taxon>
        <taxon>Ciliophora</taxon>
        <taxon>Postciliodesmatophora</taxon>
        <taxon>Heterotrichea</taxon>
        <taxon>Heterotrichida</taxon>
        <taxon>Stentoridae</taxon>
        <taxon>Stentor</taxon>
    </lineage>
</organism>
<sequence length="265" mass="30830">MSIQKVSAKNIPYIGPKEQGKNHGIGILYLKSIPHLIEFSYGIPQRLLKIPQTFYTNKHSDNLTLLHFAYPYWENPDFSEENGKAYHNKDSFNEIFIAVIYEKKLLFNGRLFNQKKICIDYEENDDEIYIGEFTKGIRNGFGLLIKKEFKYEGEFTNGKPNGNGIIYDGFIGVNNFWIQGDMKNGKFNGFGQIIFQDGQRYIGEIENNMYKGFGVYYYDDARIYLGEFYCNKKQGKGTFYFNGKVEYEGEWKNDEIARSDGKIST</sequence>